<sequence length="422" mass="47028">MVELLPIFKKAYWTLAAAGLVYVSWVYAMTYPSVQRIALYAHLVNPGIWQDVNDVENFGFLRTQVQPFHLATPDNETLYGWHMLPLHLCKKHEQLLEENWSKGPAEDYSNTSAYKLLAEDPNARVVVSFHGNALHLGSMVRPEMYRMALGISTPENPVHVFALDYRGYGNSTGFPTEEGLITDGLTLLNKLTSAPLSIPPSRIVITGLSLGTAVTSAVAERFAFGAPESAVIQPALKDPEPFAGIILLASFSNLRSLIDSYSFFGLTPPMLSPLIGYPYVQQWVLSKIVDTWKSSSRLARLTGLESQNTESDVRHAEKGVDITIIHARNDAEIPWREGFKNWNSAIGTKTPNDEPAEGKIIHKRVAERGLTETRVWEKEVQSAYTKAKQVKRVRWEKVGFGGHDRVGTYSVAALAILRSFEE</sequence>
<proteinExistence type="predicted"/>
<dbReference type="InterPro" id="IPR000073">
    <property type="entry name" value="AB_hydrolase_1"/>
</dbReference>
<evidence type="ECO:0000256" key="1">
    <source>
        <dbReference type="SAM" id="Phobius"/>
    </source>
</evidence>
<feature type="domain" description="AB hydrolase-1" evidence="2">
    <location>
        <begin position="130"/>
        <end position="275"/>
    </location>
</feature>
<evidence type="ECO:0000313" key="4">
    <source>
        <dbReference type="Proteomes" id="UP000054383"/>
    </source>
</evidence>
<dbReference type="SUPFAM" id="SSF53474">
    <property type="entry name" value="alpha/beta-Hydrolases"/>
    <property type="match status" value="1"/>
</dbReference>
<dbReference type="OMA" id="WYEGRRV"/>
<keyword evidence="1" id="KW-0812">Transmembrane</keyword>
<dbReference type="EMBL" id="CVMT01000004">
    <property type="protein sequence ID" value="CRG88042.1"/>
    <property type="molecule type" value="Genomic_DNA"/>
</dbReference>
<evidence type="ECO:0000259" key="2">
    <source>
        <dbReference type="Pfam" id="PF12697"/>
    </source>
</evidence>
<keyword evidence="4" id="KW-1185">Reference proteome</keyword>
<gene>
    <name evidence="3" type="ORF">PISL3812_05067</name>
</gene>
<dbReference type="OrthoDB" id="446723at2759"/>
<keyword evidence="1" id="KW-1133">Transmembrane helix</keyword>
<dbReference type="AlphaFoldDB" id="A0A0U1LY44"/>
<dbReference type="Pfam" id="PF12697">
    <property type="entry name" value="Abhydrolase_6"/>
    <property type="match status" value="1"/>
</dbReference>
<organism evidence="3 4">
    <name type="scientific">Talaromyces islandicus</name>
    <name type="common">Penicillium islandicum</name>
    <dbReference type="NCBI Taxonomy" id="28573"/>
    <lineage>
        <taxon>Eukaryota</taxon>
        <taxon>Fungi</taxon>
        <taxon>Dikarya</taxon>
        <taxon>Ascomycota</taxon>
        <taxon>Pezizomycotina</taxon>
        <taxon>Eurotiomycetes</taxon>
        <taxon>Eurotiomycetidae</taxon>
        <taxon>Eurotiales</taxon>
        <taxon>Trichocomaceae</taxon>
        <taxon>Talaromyces</taxon>
        <taxon>Talaromyces sect. Islandici</taxon>
    </lineage>
</organism>
<dbReference type="PANTHER" id="PTHR12277:SF81">
    <property type="entry name" value="PROTEIN ABHD13"/>
    <property type="match status" value="1"/>
</dbReference>
<feature type="transmembrane region" description="Helical" evidence="1">
    <location>
        <begin position="12"/>
        <end position="30"/>
    </location>
</feature>
<dbReference type="Proteomes" id="UP000054383">
    <property type="component" value="Unassembled WGS sequence"/>
</dbReference>
<name>A0A0U1LY44_TALIS</name>
<accession>A0A0U1LY44</accession>
<evidence type="ECO:0000313" key="3">
    <source>
        <dbReference type="EMBL" id="CRG88042.1"/>
    </source>
</evidence>
<reference evidence="3 4" key="1">
    <citation type="submission" date="2015-04" db="EMBL/GenBank/DDBJ databases">
        <authorList>
            <person name="Syromyatnikov M.Y."/>
            <person name="Popov V.N."/>
        </authorList>
    </citation>
    <scope>NUCLEOTIDE SEQUENCE [LARGE SCALE GENOMIC DNA]</scope>
    <source>
        <strain evidence="3">WF-38-12</strain>
    </source>
</reference>
<keyword evidence="1" id="KW-0472">Membrane</keyword>
<dbReference type="InterPro" id="IPR029058">
    <property type="entry name" value="AB_hydrolase_fold"/>
</dbReference>
<dbReference type="STRING" id="28573.A0A0U1LY44"/>
<dbReference type="PANTHER" id="PTHR12277">
    <property type="entry name" value="ALPHA/BETA HYDROLASE DOMAIN-CONTAINING PROTEIN"/>
    <property type="match status" value="1"/>
</dbReference>
<protein>
    <recommendedName>
        <fullName evidence="2">AB hydrolase-1 domain-containing protein</fullName>
    </recommendedName>
</protein>
<dbReference type="Gene3D" id="3.40.50.1820">
    <property type="entry name" value="alpha/beta hydrolase"/>
    <property type="match status" value="1"/>
</dbReference>